<sequence length="148" mass="16286">MLLESIPSLPLQKSTNAKVLESRGKVMGFGFGWATLQGLLYFFTPPPACQNQNPRRSQNSAFLGKAGGNSGERGGREDPIPWGKLERSRRFFAPLEPPRYLVSCRSLSFRVGQERALRQGGACCSSLLPNCPVTWPLPVHLGQLDLCL</sequence>
<evidence type="ECO:0000256" key="1">
    <source>
        <dbReference type="SAM" id="MobiDB-lite"/>
    </source>
</evidence>
<feature type="compositionally biased region" description="Polar residues" evidence="1">
    <location>
        <begin position="50"/>
        <end position="61"/>
    </location>
</feature>
<name>A0AA35PHY5_9SAUR</name>
<evidence type="ECO:0000313" key="3">
    <source>
        <dbReference type="Proteomes" id="UP001178461"/>
    </source>
</evidence>
<organism evidence="2 3">
    <name type="scientific">Podarcis lilfordi</name>
    <name type="common">Lilford's wall lizard</name>
    <dbReference type="NCBI Taxonomy" id="74358"/>
    <lineage>
        <taxon>Eukaryota</taxon>
        <taxon>Metazoa</taxon>
        <taxon>Chordata</taxon>
        <taxon>Craniata</taxon>
        <taxon>Vertebrata</taxon>
        <taxon>Euteleostomi</taxon>
        <taxon>Lepidosauria</taxon>
        <taxon>Squamata</taxon>
        <taxon>Bifurcata</taxon>
        <taxon>Unidentata</taxon>
        <taxon>Episquamata</taxon>
        <taxon>Laterata</taxon>
        <taxon>Lacertibaenia</taxon>
        <taxon>Lacertidae</taxon>
        <taxon>Podarcis</taxon>
    </lineage>
</organism>
<accession>A0AA35PHY5</accession>
<dbReference type="AlphaFoldDB" id="A0AA35PHY5"/>
<evidence type="ECO:0000313" key="2">
    <source>
        <dbReference type="EMBL" id="CAI5786610.1"/>
    </source>
</evidence>
<dbReference type="Proteomes" id="UP001178461">
    <property type="component" value="Chromosome 10"/>
</dbReference>
<gene>
    <name evidence="2" type="ORF">PODLI_1B034725</name>
</gene>
<reference evidence="2" key="1">
    <citation type="submission" date="2022-12" db="EMBL/GenBank/DDBJ databases">
        <authorList>
            <person name="Alioto T."/>
            <person name="Alioto T."/>
            <person name="Gomez Garrido J."/>
        </authorList>
    </citation>
    <scope>NUCLEOTIDE SEQUENCE</scope>
</reference>
<dbReference type="EMBL" id="OX395135">
    <property type="protein sequence ID" value="CAI5786610.1"/>
    <property type="molecule type" value="Genomic_DNA"/>
</dbReference>
<protein>
    <submittedName>
        <fullName evidence="2">Uncharacterized protein</fullName>
    </submittedName>
</protein>
<keyword evidence="3" id="KW-1185">Reference proteome</keyword>
<feature type="region of interest" description="Disordered" evidence="1">
    <location>
        <begin position="50"/>
        <end position="81"/>
    </location>
</feature>
<proteinExistence type="predicted"/>